<dbReference type="EMBL" id="HBIB01034896">
    <property type="protein sequence ID" value="CAE0260380.1"/>
    <property type="molecule type" value="Transcribed_RNA"/>
</dbReference>
<keyword evidence="4" id="KW-0106">Calcium</keyword>
<feature type="compositionally biased region" description="Basic and acidic residues" evidence="6">
    <location>
        <begin position="52"/>
        <end position="73"/>
    </location>
</feature>
<proteinExistence type="inferred from homology"/>
<evidence type="ECO:0000256" key="5">
    <source>
        <dbReference type="ARBA" id="ARBA00071898"/>
    </source>
</evidence>
<feature type="domain" description="Archease" evidence="7">
    <location>
        <begin position="84"/>
        <end position="223"/>
    </location>
</feature>
<evidence type="ECO:0000259" key="7">
    <source>
        <dbReference type="Pfam" id="PF01951"/>
    </source>
</evidence>
<comment type="similarity">
    <text evidence="1">Belongs to the archease family.</text>
</comment>
<dbReference type="InterPro" id="IPR002804">
    <property type="entry name" value="Archease"/>
</dbReference>
<name>A0A7S3GAM3_9EUKA</name>
<evidence type="ECO:0000256" key="6">
    <source>
        <dbReference type="SAM" id="MobiDB-lite"/>
    </source>
</evidence>
<protein>
    <recommendedName>
        <fullName evidence="5">Protein archease-like</fullName>
    </recommendedName>
</protein>
<dbReference type="Gene3D" id="3.55.10.10">
    <property type="entry name" value="Archease domain"/>
    <property type="match status" value="1"/>
</dbReference>
<dbReference type="SUPFAM" id="SSF69819">
    <property type="entry name" value="MTH1598-like"/>
    <property type="match status" value="1"/>
</dbReference>
<evidence type="ECO:0000256" key="2">
    <source>
        <dbReference type="ARBA" id="ARBA00022694"/>
    </source>
</evidence>
<keyword evidence="2" id="KW-0819">tRNA processing</keyword>
<dbReference type="FunFam" id="3.55.10.10:FF:000002">
    <property type="entry name" value="Archease, putative"/>
    <property type="match status" value="1"/>
</dbReference>
<dbReference type="PANTHER" id="PTHR12682">
    <property type="entry name" value="ARCHEASE"/>
    <property type="match status" value="1"/>
</dbReference>
<reference evidence="8" key="1">
    <citation type="submission" date="2021-01" db="EMBL/GenBank/DDBJ databases">
        <authorList>
            <person name="Corre E."/>
            <person name="Pelletier E."/>
            <person name="Niang G."/>
            <person name="Scheremetjew M."/>
            <person name="Finn R."/>
            <person name="Kale V."/>
            <person name="Holt S."/>
            <person name="Cochrane G."/>
            <person name="Meng A."/>
            <person name="Brown T."/>
            <person name="Cohen L."/>
        </authorList>
    </citation>
    <scope>NUCLEOTIDE SEQUENCE</scope>
    <source>
        <strain evidence="8">NIES-2562</strain>
    </source>
</reference>
<dbReference type="PANTHER" id="PTHR12682:SF11">
    <property type="entry name" value="PROTEIN ARCHEASE"/>
    <property type="match status" value="1"/>
</dbReference>
<sequence length="223" mass="25683">MEGESDLVRSVQRGEGALPPRKGRRGKKKVVEEVEETEEMNKEEVEGGGASKSEEAGKKEGRKEESEEGRADAMRVEEEFEHKFEYRDHTADIQLYSWGDTLEEAFEQVVIAMFNYMVELRVVDIDYSKTRTIEVEGHSMTTLLFELLSESLFQMSEFFVIKRIKITKLDRANFKIKAVCFGETFDRIKHEDGIGTEVKAPTYNYMQIEEGEERSTVTVIVDI</sequence>
<dbReference type="Pfam" id="PF01951">
    <property type="entry name" value="Archease"/>
    <property type="match status" value="1"/>
</dbReference>
<dbReference type="InterPro" id="IPR023572">
    <property type="entry name" value="Archease_dom"/>
</dbReference>
<keyword evidence="3" id="KW-0479">Metal-binding</keyword>
<evidence type="ECO:0000313" key="8">
    <source>
        <dbReference type="EMBL" id="CAE0260380.1"/>
    </source>
</evidence>
<feature type="region of interest" description="Disordered" evidence="6">
    <location>
        <begin position="1"/>
        <end position="73"/>
    </location>
</feature>
<dbReference type="InterPro" id="IPR036820">
    <property type="entry name" value="Archease_dom_sf"/>
</dbReference>
<evidence type="ECO:0000256" key="4">
    <source>
        <dbReference type="ARBA" id="ARBA00022837"/>
    </source>
</evidence>
<accession>A0A7S3GAM3</accession>
<dbReference type="GO" id="GO:0006388">
    <property type="term" value="P:tRNA splicing, via endonucleolytic cleavage and ligation"/>
    <property type="evidence" value="ECO:0007669"/>
    <property type="project" value="TreeGrafter"/>
</dbReference>
<evidence type="ECO:0000256" key="1">
    <source>
        <dbReference type="ARBA" id="ARBA00007963"/>
    </source>
</evidence>
<dbReference type="GO" id="GO:0046872">
    <property type="term" value="F:metal ion binding"/>
    <property type="evidence" value="ECO:0007669"/>
    <property type="project" value="UniProtKB-KW"/>
</dbReference>
<dbReference type="AlphaFoldDB" id="A0A7S3GAM3"/>
<gene>
    <name evidence="8" type="ORF">PBIL07802_LOCUS22659</name>
</gene>
<dbReference type="GO" id="GO:0072669">
    <property type="term" value="C:tRNA-splicing ligase complex"/>
    <property type="evidence" value="ECO:0007669"/>
    <property type="project" value="TreeGrafter"/>
</dbReference>
<organism evidence="8">
    <name type="scientific">Palpitomonas bilix</name>
    <dbReference type="NCBI Taxonomy" id="652834"/>
    <lineage>
        <taxon>Eukaryota</taxon>
        <taxon>Eukaryota incertae sedis</taxon>
    </lineage>
</organism>
<evidence type="ECO:0000256" key="3">
    <source>
        <dbReference type="ARBA" id="ARBA00022723"/>
    </source>
</evidence>